<dbReference type="CDD" id="cd18578">
    <property type="entry name" value="ABC_6TM_Pgp_ABCB1_D2_like"/>
    <property type="match status" value="1"/>
</dbReference>
<feature type="transmembrane region" description="Helical" evidence="10">
    <location>
        <begin position="183"/>
        <end position="202"/>
    </location>
</feature>
<dbReference type="InterPro" id="IPR017871">
    <property type="entry name" value="ABC_transporter-like_CS"/>
</dbReference>
<dbReference type="InterPro" id="IPR003593">
    <property type="entry name" value="AAA+_ATPase"/>
</dbReference>
<evidence type="ECO:0000256" key="8">
    <source>
        <dbReference type="ARBA" id="ARBA00023136"/>
    </source>
</evidence>
<dbReference type="CDD" id="cd03249">
    <property type="entry name" value="ABC_MTABC3_MDL1_MDL2"/>
    <property type="match status" value="2"/>
</dbReference>
<dbReference type="InterPro" id="IPR036640">
    <property type="entry name" value="ABC1_TM_sf"/>
</dbReference>
<feature type="compositionally biased region" description="Gly residues" evidence="9">
    <location>
        <begin position="9"/>
        <end position="20"/>
    </location>
</feature>
<dbReference type="InterPro" id="IPR027417">
    <property type="entry name" value="P-loop_NTPase"/>
</dbReference>
<evidence type="ECO:0000256" key="3">
    <source>
        <dbReference type="ARBA" id="ARBA00022448"/>
    </source>
</evidence>
<feature type="transmembrane region" description="Helical" evidence="10">
    <location>
        <begin position="927"/>
        <end position="948"/>
    </location>
</feature>
<comment type="subcellular location">
    <subcellularLocation>
        <location evidence="1">Membrane</location>
        <topology evidence="1">Multi-pass membrane protein</topology>
    </subcellularLocation>
</comment>
<feature type="transmembrane region" description="Helical" evidence="10">
    <location>
        <begin position="968"/>
        <end position="989"/>
    </location>
</feature>
<organism evidence="13 14">
    <name type="scientific">Centaurea solstitialis</name>
    <name type="common">yellow star-thistle</name>
    <dbReference type="NCBI Taxonomy" id="347529"/>
    <lineage>
        <taxon>Eukaryota</taxon>
        <taxon>Viridiplantae</taxon>
        <taxon>Streptophyta</taxon>
        <taxon>Embryophyta</taxon>
        <taxon>Tracheophyta</taxon>
        <taxon>Spermatophyta</taxon>
        <taxon>Magnoliopsida</taxon>
        <taxon>eudicotyledons</taxon>
        <taxon>Gunneridae</taxon>
        <taxon>Pentapetalae</taxon>
        <taxon>asterids</taxon>
        <taxon>campanulids</taxon>
        <taxon>Asterales</taxon>
        <taxon>Asteraceae</taxon>
        <taxon>Carduoideae</taxon>
        <taxon>Cardueae</taxon>
        <taxon>Centaureinae</taxon>
        <taxon>Centaurea</taxon>
    </lineage>
</organism>
<dbReference type="GO" id="GO:0016887">
    <property type="term" value="F:ATP hydrolysis activity"/>
    <property type="evidence" value="ECO:0007669"/>
    <property type="project" value="InterPro"/>
</dbReference>
<feature type="transmembrane region" description="Helical" evidence="10">
    <location>
        <begin position="700"/>
        <end position="733"/>
    </location>
</feature>
<feature type="transmembrane region" description="Helical" evidence="10">
    <location>
        <begin position="208"/>
        <end position="228"/>
    </location>
</feature>
<evidence type="ECO:0000259" key="12">
    <source>
        <dbReference type="PROSITE" id="PS50929"/>
    </source>
</evidence>
<keyword evidence="4 10" id="KW-0812">Transmembrane</keyword>
<evidence type="ECO:0000313" key="14">
    <source>
        <dbReference type="Proteomes" id="UP001172457"/>
    </source>
</evidence>
<accession>A0AA38T3K9</accession>
<dbReference type="InterPro" id="IPR003439">
    <property type="entry name" value="ABC_transporter-like_ATP-bd"/>
</dbReference>
<dbReference type="PROSITE" id="PS00211">
    <property type="entry name" value="ABC_TRANSPORTER_1"/>
    <property type="match status" value="2"/>
</dbReference>
<dbReference type="SUPFAM" id="SSF52540">
    <property type="entry name" value="P-loop containing nucleoside triphosphate hydrolases"/>
    <property type="match status" value="2"/>
</dbReference>
<dbReference type="SMART" id="SM00382">
    <property type="entry name" value="AAA"/>
    <property type="match status" value="2"/>
</dbReference>
<dbReference type="PROSITE" id="PS50893">
    <property type="entry name" value="ABC_TRANSPORTER_2"/>
    <property type="match status" value="2"/>
</dbReference>
<dbReference type="PANTHER" id="PTHR24222">
    <property type="entry name" value="ABC TRANSPORTER B FAMILY"/>
    <property type="match status" value="1"/>
</dbReference>
<evidence type="ECO:0000259" key="11">
    <source>
        <dbReference type="PROSITE" id="PS50893"/>
    </source>
</evidence>
<dbReference type="InterPro" id="IPR039421">
    <property type="entry name" value="Type_1_exporter"/>
</dbReference>
<dbReference type="InterPro" id="IPR011527">
    <property type="entry name" value="ABC1_TM_dom"/>
</dbReference>
<gene>
    <name evidence="13" type="ORF">OSB04_022266</name>
</gene>
<dbReference type="GO" id="GO:0140359">
    <property type="term" value="F:ABC-type transporter activity"/>
    <property type="evidence" value="ECO:0007669"/>
    <property type="project" value="InterPro"/>
</dbReference>
<keyword evidence="3" id="KW-0813">Transport</keyword>
<name>A0AA38T3K9_9ASTR</name>
<keyword evidence="6" id="KW-0067">ATP-binding</keyword>
<feature type="domain" description="ABC transporter" evidence="11">
    <location>
        <begin position="1023"/>
        <end position="1259"/>
    </location>
</feature>
<dbReference type="Gene3D" id="3.40.50.300">
    <property type="entry name" value="P-loop containing nucleotide triphosphate hydrolases"/>
    <property type="match status" value="2"/>
</dbReference>
<evidence type="ECO:0000256" key="1">
    <source>
        <dbReference type="ARBA" id="ARBA00004141"/>
    </source>
</evidence>
<feature type="transmembrane region" description="Helical" evidence="10">
    <location>
        <begin position="283"/>
        <end position="303"/>
    </location>
</feature>
<keyword evidence="5" id="KW-0547">Nucleotide-binding</keyword>
<sequence length="1269" mass="139301">MNNTASVPAGGGGGGGGGGVDVIDEKKKKKEEEKPRKVSMLKLFTFADSYDYLLMFLGSIGACIHGASVPVFFIFFGKLINIIGLAYLFPKEASHKVAKYSLDFVYLSVVIMFSSWLEVACWMHTGERQAAKMRMAYLRSMLSQDISLFDTEASTGEVISAITSDIIVVQDAISEKVGNFMHYISRFLSGFIIGFVRVWQISLVTLSIVPAIAIAGGVYAYVATGLIARVRKSYVKAGEIAEEVIGNVRTVQAFSGEEKAVNSYIAALSNTYKYGRKAGLAKGLGLGTLHFVLFLSWSLLVWYTSIVVHKNIANGGDSFTTMLNVVIAGLSLGQAAPDISAFIRAKAAAYPIFEMIERTTVNQTSSKTGRTLAKLDGHIRFDDVRFSYPSRPDVMIFDKLRLDIPSGKIVALVGGSGSGKSTVISLIERFYEPQSGQVLLDGTDIRELDIKWLRHQIGLVNQEPALFATTIRENILYGKDTATYEEITHAAKLSEAITFINNLPERFETQVGERGIQLSGGQKQRIAISRAIVKNPSILLLDEATSALDTESEKSVQEALDRVMVGRTTVIVAHRLSTIRNADIIAVVQNGKIVETGSHDELMSRPNSAYSSLVQLQETATLHRNPSRVPSMGRPSRFAIDTFLHTQFSRELSRTTTRSIGASFHSDRESVGKLGVEGVEYTKAPRVSSKRLYSMIRPDWVYGLTGTIGALISGSLMPLFALGISQALVAYYMDWETTQHEVRKIALLFCLGAGVSITVYAITHLCFGIMAERLTLRVRQKMFSAILRNEIGWFDETNNTSSMLASRLECDATLLRTVVVDRTTILIQNLGLIGTSFIIAFILNWRLTLVVMAMYPLIISGHISEKMFMKGYGGDLSKAYLKANMLAGEAVSNMRTVAAFCSENKVLDLYSRELVGPSKQSFHRGQIAGLFYGVSQFFIFSSYGLALWYGSVLMEQGLSGFKSVMKSFMILIVTALAMGETLAMAPDLLKGNQMVASVFEVLDRRTQVVTDVGEEITRVEGSIELRGVHFSYPSRPDILIFKDFDLRVRAGKSMALVGQSGSGKSSVLSLILRFYDPTSGKVMVDGRDIKKLKLKSLRSHIGLVQQEPALFATSIFENILYGKEGASEGEVIEAAKLSNAHSFISALPEGYSTKVGERGIQLSGGQKQRVAIARAVLKNPAILLLDEATSALDVESERVVQQALDRLMKNRTSVVVAHRLSTIKNADEISVIQNGKIVEKGTHSSLVENENGAYSKLINLQQQEQHRRK</sequence>
<dbReference type="SUPFAM" id="SSF90123">
    <property type="entry name" value="ABC transporter transmembrane region"/>
    <property type="match status" value="2"/>
</dbReference>
<dbReference type="FunFam" id="3.40.50.300:FF:000205">
    <property type="entry name" value="ABC transporter B family member 4"/>
    <property type="match status" value="2"/>
</dbReference>
<keyword evidence="7 10" id="KW-1133">Transmembrane helix</keyword>
<dbReference type="Pfam" id="PF00664">
    <property type="entry name" value="ABC_membrane"/>
    <property type="match status" value="2"/>
</dbReference>
<evidence type="ECO:0000256" key="9">
    <source>
        <dbReference type="SAM" id="MobiDB-lite"/>
    </source>
</evidence>
<evidence type="ECO:0000313" key="13">
    <source>
        <dbReference type="EMBL" id="KAJ9549723.1"/>
    </source>
</evidence>
<dbReference type="AlphaFoldDB" id="A0AA38T3K9"/>
<feature type="domain" description="ABC transporter" evidence="11">
    <location>
        <begin position="379"/>
        <end position="615"/>
    </location>
</feature>
<dbReference type="CDD" id="cd18577">
    <property type="entry name" value="ABC_6TM_Pgp_ABCB1_D1_like"/>
    <property type="match status" value="1"/>
</dbReference>
<proteinExistence type="inferred from homology"/>
<protein>
    <submittedName>
        <fullName evidence="13">Uncharacterized protein</fullName>
    </submittedName>
</protein>
<evidence type="ECO:0000256" key="10">
    <source>
        <dbReference type="SAM" id="Phobius"/>
    </source>
</evidence>
<feature type="domain" description="ABC transmembrane type-1" evidence="12">
    <location>
        <begin position="704"/>
        <end position="990"/>
    </location>
</feature>
<dbReference type="PANTHER" id="PTHR24222:SF62">
    <property type="entry name" value="ABC TRANSPORTER B FAMILY MEMBER 2"/>
    <property type="match status" value="1"/>
</dbReference>
<evidence type="ECO:0000256" key="5">
    <source>
        <dbReference type="ARBA" id="ARBA00022741"/>
    </source>
</evidence>
<dbReference type="Gene3D" id="1.20.1560.10">
    <property type="entry name" value="ABC transporter type 1, transmembrane domain"/>
    <property type="match status" value="1"/>
</dbReference>
<feature type="domain" description="ABC transmembrane type-1" evidence="12">
    <location>
        <begin position="56"/>
        <end position="344"/>
    </location>
</feature>
<reference evidence="13" key="1">
    <citation type="submission" date="2023-03" db="EMBL/GenBank/DDBJ databases">
        <title>Chromosome-scale reference genome and RAD-based genetic map of yellow starthistle (Centaurea solstitialis) reveal putative structural variation and QTLs associated with invader traits.</title>
        <authorList>
            <person name="Reatini B."/>
            <person name="Cang F.A."/>
            <person name="Jiang Q."/>
            <person name="Mckibben M.T.W."/>
            <person name="Barker M.S."/>
            <person name="Rieseberg L.H."/>
            <person name="Dlugosch K.M."/>
        </authorList>
    </citation>
    <scope>NUCLEOTIDE SEQUENCE</scope>
    <source>
        <strain evidence="13">CAN-66</strain>
        <tissue evidence="13">Leaf</tissue>
    </source>
</reference>
<evidence type="ECO:0000256" key="4">
    <source>
        <dbReference type="ARBA" id="ARBA00022692"/>
    </source>
</evidence>
<dbReference type="GO" id="GO:0005886">
    <property type="term" value="C:plasma membrane"/>
    <property type="evidence" value="ECO:0007669"/>
    <property type="project" value="TreeGrafter"/>
</dbReference>
<evidence type="ECO:0000256" key="7">
    <source>
        <dbReference type="ARBA" id="ARBA00022989"/>
    </source>
</evidence>
<comment type="similarity">
    <text evidence="2">Belongs to the ABC transporter superfamily. ABCB family. Multidrug resistance exporter (TC 3.A.1.201) subfamily.</text>
</comment>
<dbReference type="PROSITE" id="PS50929">
    <property type="entry name" value="ABC_TM1F"/>
    <property type="match status" value="2"/>
</dbReference>
<keyword evidence="8 10" id="KW-0472">Membrane</keyword>
<keyword evidence="14" id="KW-1185">Reference proteome</keyword>
<feature type="region of interest" description="Disordered" evidence="9">
    <location>
        <begin position="1"/>
        <end position="31"/>
    </location>
</feature>
<evidence type="ECO:0000256" key="2">
    <source>
        <dbReference type="ARBA" id="ARBA00007577"/>
    </source>
</evidence>
<dbReference type="EMBL" id="JARYMX010000005">
    <property type="protein sequence ID" value="KAJ9549723.1"/>
    <property type="molecule type" value="Genomic_DNA"/>
</dbReference>
<dbReference type="Proteomes" id="UP001172457">
    <property type="component" value="Chromosome 5"/>
</dbReference>
<feature type="transmembrane region" description="Helical" evidence="10">
    <location>
        <begin position="745"/>
        <end position="771"/>
    </location>
</feature>
<feature type="transmembrane region" description="Helical" evidence="10">
    <location>
        <begin position="104"/>
        <end position="125"/>
    </location>
</feature>
<comment type="caution">
    <text evidence="13">The sequence shown here is derived from an EMBL/GenBank/DDBJ whole genome shotgun (WGS) entry which is preliminary data.</text>
</comment>
<evidence type="ECO:0000256" key="6">
    <source>
        <dbReference type="ARBA" id="ARBA00022840"/>
    </source>
</evidence>
<dbReference type="Pfam" id="PF00005">
    <property type="entry name" value="ABC_tran"/>
    <property type="match status" value="2"/>
</dbReference>
<dbReference type="GO" id="GO:0005524">
    <property type="term" value="F:ATP binding"/>
    <property type="evidence" value="ECO:0007669"/>
    <property type="project" value="UniProtKB-KW"/>
</dbReference>
<feature type="transmembrane region" description="Helical" evidence="10">
    <location>
        <begin position="71"/>
        <end position="89"/>
    </location>
</feature>